<name>A0A0B3SQ11_9RHOB</name>
<dbReference type="PANTHER" id="PTHR30502">
    <property type="entry name" value="2-KETO-3-DEOXY-L-RHAMNONATE ALDOLASE"/>
    <property type="match status" value="1"/>
</dbReference>
<dbReference type="EMBL" id="JSUQ01000011">
    <property type="protein sequence ID" value="KHQ52509.1"/>
    <property type="molecule type" value="Genomic_DNA"/>
</dbReference>
<dbReference type="Proteomes" id="UP000030960">
    <property type="component" value="Unassembled WGS sequence"/>
</dbReference>
<dbReference type="GO" id="GO:0046872">
    <property type="term" value="F:metal ion binding"/>
    <property type="evidence" value="ECO:0007669"/>
    <property type="project" value="UniProtKB-KW"/>
</dbReference>
<evidence type="ECO:0000256" key="2">
    <source>
        <dbReference type="ARBA" id="ARBA00022723"/>
    </source>
</evidence>
<dbReference type="InterPro" id="IPR005000">
    <property type="entry name" value="Aldolase/citrate-lyase_domain"/>
</dbReference>
<dbReference type="AlphaFoldDB" id="A0A0B3SQ11"/>
<dbReference type="InterPro" id="IPR050251">
    <property type="entry name" value="HpcH-HpaI_aldolase"/>
</dbReference>
<evidence type="ECO:0000256" key="3">
    <source>
        <dbReference type="ARBA" id="ARBA00023239"/>
    </source>
</evidence>
<keyword evidence="2" id="KW-0479">Metal-binding</keyword>
<dbReference type="InterPro" id="IPR015813">
    <property type="entry name" value="Pyrv/PenolPyrv_kinase-like_dom"/>
</dbReference>
<comment type="caution">
    <text evidence="5">The sequence shown here is derived from an EMBL/GenBank/DDBJ whole genome shotgun (WGS) entry which is preliminary data.</text>
</comment>
<reference evidence="5 6" key="1">
    <citation type="submission" date="2014-10" db="EMBL/GenBank/DDBJ databases">
        <title>Genome sequence of Ponticoccus sp. strain UMTAT08 isolated from clonal culture of toxic dinoflagellate Alexandrium tamiyavanichii.</title>
        <authorList>
            <person name="Gan H.Y."/>
            <person name="Muhd D.-D."/>
            <person name="Mohd Noor M.E."/>
            <person name="Yeong Y.S."/>
            <person name="Usup G."/>
        </authorList>
    </citation>
    <scope>NUCLEOTIDE SEQUENCE [LARGE SCALE GENOMIC DNA]</scope>
    <source>
        <strain evidence="5 6">UMTAT08</strain>
    </source>
</reference>
<feature type="domain" description="HpcH/HpaI aldolase/citrate lyase" evidence="4">
    <location>
        <begin position="19"/>
        <end position="231"/>
    </location>
</feature>
<dbReference type="RefSeq" id="WP_043142998.1">
    <property type="nucleotide sequence ID" value="NZ_JSUQ01000011.1"/>
</dbReference>
<keyword evidence="6" id="KW-1185">Reference proteome</keyword>
<gene>
    <name evidence="5" type="ORF">OA50_02984</name>
</gene>
<dbReference type="GO" id="GO:0005737">
    <property type="term" value="C:cytoplasm"/>
    <property type="evidence" value="ECO:0007669"/>
    <property type="project" value="TreeGrafter"/>
</dbReference>
<evidence type="ECO:0000313" key="5">
    <source>
        <dbReference type="EMBL" id="KHQ52509.1"/>
    </source>
</evidence>
<dbReference type="PATRIC" id="fig|1515334.3.peg.3002"/>
<evidence type="ECO:0000259" key="4">
    <source>
        <dbReference type="Pfam" id="PF03328"/>
    </source>
</evidence>
<dbReference type="InterPro" id="IPR040442">
    <property type="entry name" value="Pyrv_kinase-like_dom_sf"/>
</dbReference>
<dbReference type="STRING" id="561184.SAMN05216376_10979"/>
<organism evidence="5 6">
    <name type="scientific">Mameliella alba</name>
    <dbReference type="NCBI Taxonomy" id="561184"/>
    <lineage>
        <taxon>Bacteria</taxon>
        <taxon>Pseudomonadati</taxon>
        <taxon>Pseudomonadota</taxon>
        <taxon>Alphaproteobacteria</taxon>
        <taxon>Rhodobacterales</taxon>
        <taxon>Roseobacteraceae</taxon>
        <taxon>Mameliella</taxon>
    </lineage>
</organism>
<evidence type="ECO:0000313" key="6">
    <source>
        <dbReference type="Proteomes" id="UP000030960"/>
    </source>
</evidence>
<protein>
    <submittedName>
        <fullName evidence="5">2,4-dihydroxyhept-2-ene-1,7-dioic acid aldolase</fullName>
        <ecNumber evidence="5">4.1.2.-</ecNumber>
    </submittedName>
</protein>
<dbReference type="SUPFAM" id="SSF51621">
    <property type="entry name" value="Phosphoenolpyruvate/pyruvate domain"/>
    <property type="match status" value="1"/>
</dbReference>
<dbReference type="GO" id="GO:0016832">
    <property type="term" value="F:aldehyde-lyase activity"/>
    <property type="evidence" value="ECO:0007669"/>
    <property type="project" value="TreeGrafter"/>
</dbReference>
<evidence type="ECO:0000256" key="1">
    <source>
        <dbReference type="ARBA" id="ARBA00005568"/>
    </source>
</evidence>
<dbReference type="OrthoDB" id="9802624at2"/>
<dbReference type="EC" id="4.1.2.-" evidence="5"/>
<proteinExistence type="inferred from homology"/>
<sequence length="248" mass="26166">MELKKNAFKAGLQEGRLQRGIWCCMTDPLAAEMMATCGYDWMLFDCEHSPMDPIRVLPMLQAVSPYPVSALARPASLNAPEMKRLLDIGAQTLVVPYVQNAEEAAEAAAAVAYPPAGIRGVAGMTRASSFGRIADYHATARDELCLIVQVETVEAMAQIEAIAAVPGIDGIFIGPADLAASMGYPGKPTHPEVQAAVVDGIKRITAAGKPAGTLTTDPEFGQKAIDAGVGFIAQDLDLVALRKGLSRS</sequence>
<comment type="similarity">
    <text evidence="1">Belongs to the HpcH/HpaI aldolase family.</text>
</comment>
<dbReference type="Pfam" id="PF03328">
    <property type="entry name" value="HpcH_HpaI"/>
    <property type="match status" value="1"/>
</dbReference>
<dbReference type="Gene3D" id="3.20.20.60">
    <property type="entry name" value="Phosphoenolpyruvate-binding domains"/>
    <property type="match status" value="1"/>
</dbReference>
<keyword evidence="3 5" id="KW-0456">Lyase</keyword>
<dbReference type="PANTHER" id="PTHR30502:SF0">
    <property type="entry name" value="PHOSPHOENOLPYRUVATE CARBOXYLASE FAMILY PROTEIN"/>
    <property type="match status" value="1"/>
</dbReference>
<accession>A0A0B3SQ11</accession>